<dbReference type="AlphaFoldDB" id="A0A1Y1Z056"/>
<name>A0A1Y1Z056_9FUNG</name>
<dbReference type="CDD" id="cd02440">
    <property type="entry name" value="AdoMet_MTases"/>
    <property type="match status" value="1"/>
</dbReference>
<dbReference type="GO" id="GO:0032259">
    <property type="term" value="P:methylation"/>
    <property type="evidence" value="ECO:0007669"/>
    <property type="project" value="UniProtKB-KW"/>
</dbReference>
<dbReference type="PANTHER" id="PTHR43591:SF105">
    <property type="entry name" value="METHYLTRANSFERASE DOMAIN-CONTAINING PROTEIN-RELATED"/>
    <property type="match status" value="1"/>
</dbReference>
<dbReference type="Proteomes" id="UP000193498">
    <property type="component" value="Unassembled WGS sequence"/>
</dbReference>
<keyword evidence="2" id="KW-1185">Reference proteome</keyword>
<keyword evidence="1" id="KW-0808">Transferase</keyword>
<proteinExistence type="predicted"/>
<dbReference type="InParanoid" id="A0A1Y1Z056"/>
<sequence length="273" mass="30308">MNYESQALQYDRKTGGCTRDIASDIITLIKPITNSSKILDNACGTGIVTLELLKTQPALNDNSNNPKIHAVDLSKPMTDILRGRIDDRGYSSVVEVGVMDAQKLVFQDSIFTHSFTNMGIFMFPDPLKGAQEIYRTLKKGGSATVSIWKSLGYLPALHEIQNAISPGEKPFEVPLKKEWHEKETLAEVLQTAGFDNVEIYEKPARYRGSDIHDLASLLKESFYSHLTKSWSPEQTEKWDAAVLEVLKNPKIAQHGDDGSVSLPMVAWVAVATK</sequence>
<comment type="caution">
    <text evidence="1">The sequence shown here is derived from an EMBL/GenBank/DDBJ whole genome shotgun (WGS) entry which is preliminary data.</text>
</comment>
<evidence type="ECO:0000313" key="2">
    <source>
        <dbReference type="Proteomes" id="UP000193498"/>
    </source>
</evidence>
<dbReference type="GO" id="GO:0008168">
    <property type="term" value="F:methyltransferase activity"/>
    <property type="evidence" value="ECO:0007669"/>
    <property type="project" value="UniProtKB-KW"/>
</dbReference>
<dbReference type="InterPro" id="IPR029063">
    <property type="entry name" value="SAM-dependent_MTases_sf"/>
</dbReference>
<evidence type="ECO:0000313" key="1">
    <source>
        <dbReference type="EMBL" id="ORY03504.1"/>
    </source>
</evidence>
<dbReference type="EMBL" id="MCFE01000045">
    <property type="protein sequence ID" value="ORY03504.1"/>
    <property type="molecule type" value="Genomic_DNA"/>
</dbReference>
<dbReference type="Gene3D" id="3.40.50.150">
    <property type="entry name" value="Vaccinia Virus protein VP39"/>
    <property type="match status" value="1"/>
</dbReference>
<gene>
    <name evidence="1" type="ORF">K493DRAFT_206843</name>
</gene>
<protein>
    <submittedName>
        <fullName evidence="1">S-adenosyl-L-methionine-dependent methyltransferase</fullName>
    </submittedName>
</protein>
<organism evidence="1 2">
    <name type="scientific">Basidiobolus meristosporus CBS 931.73</name>
    <dbReference type="NCBI Taxonomy" id="1314790"/>
    <lineage>
        <taxon>Eukaryota</taxon>
        <taxon>Fungi</taxon>
        <taxon>Fungi incertae sedis</taxon>
        <taxon>Zoopagomycota</taxon>
        <taxon>Entomophthoromycotina</taxon>
        <taxon>Basidiobolomycetes</taxon>
        <taxon>Basidiobolales</taxon>
        <taxon>Basidiobolaceae</taxon>
        <taxon>Basidiobolus</taxon>
    </lineage>
</organism>
<dbReference type="OrthoDB" id="2013972at2759"/>
<dbReference type="STRING" id="1314790.A0A1Y1Z056"/>
<dbReference type="Pfam" id="PF01209">
    <property type="entry name" value="Ubie_methyltran"/>
    <property type="match status" value="1"/>
</dbReference>
<dbReference type="PANTHER" id="PTHR43591">
    <property type="entry name" value="METHYLTRANSFERASE"/>
    <property type="match status" value="1"/>
</dbReference>
<accession>A0A1Y1Z056</accession>
<dbReference type="SUPFAM" id="SSF53335">
    <property type="entry name" value="S-adenosyl-L-methionine-dependent methyltransferases"/>
    <property type="match status" value="1"/>
</dbReference>
<reference evidence="1 2" key="1">
    <citation type="submission" date="2016-07" db="EMBL/GenBank/DDBJ databases">
        <title>Pervasive Adenine N6-methylation of Active Genes in Fungi.</title>
        <authorList>
            <consortium name="DOE Joint Genome Institute"/>
            <person name="Mondo S.J."/>
            <person name="Dannebaum R.O."/>
            <person name="Kuo R.C."/>
            <person name="Labutti K."/>
            <person name="Haridas S."/>
            <person name="Kuo A."/>
            <person name="Salamov A."/>
            <person name="Ahrendt S.R."/>
            <person name="Lipzen A."/>
            <person name="Sullivan W."/>
            <person name="Andreopoulos W.B."/>
            <person name="Clum A."/>
            <person name="Lindquist E."/>
            <person name="Daum C."/>
            <person name="Ramamoorthy G.K."/>
            <person name="Gryganskyi A."/>
            <person name="Culley D."/>
            <person name="Magnuson J.K."/>
            <person name="James T.Y."/>
            <person name="O'Malley M.A."/>
            <person name="Stajich J.E."/>
            <person name="Spatafora J.W."/>
            <person name="Visel A."/>
            <person name="Grigoriev I.V."/>
        </authorList>
    </citation>
    <scope>NUCLEOTIDE SEQUENCE [LARGE SCALE GENOMIC DNA]</scope>
    <source>
        <strain evidence="1 2">CBS 931.73</strain>
    </source>
</reference>
<keyword evidence="1" id="KW-0489">Methyltransferase</keyword>